<sequence>MAILPPLTLAIGGVSLLVAASDRLSKRLARPGVANEGLPGLTDSSDGQSVAPASLPPGSARKLVVVFGATGGSGLAIVQVALEKGYCVRAFVRNPRKLQAELQELAEHEHLEVVEGDLRNLEAVKDAIEGAVAVISAAGAQPETAPGPMAAAIPAIVEGCRKCGVQKLIVQACALSAVPGEWWGLITQGRLARAVVRWQLSSNVIDDNERVMQYLYREVRDLAWVVTRPTWLEDGERSGPLAPNMDAFKPCSLRYLDLADWTLAQLECNTYVGKMPRLCYPPVIHPI</sequence>
<feature type="signal peptide" evidence="1">
    <location>
        <begin position="1"/>
        <end position="21"/>
    </location>
</feature>
<evidence type="ECO:0000313" key="3">
    <source>
        <dbReference type="EMBL" id="CAE8639361.1"/>
    </source>
</evidence>
<dbReference type="InterPro" id="IPR036291">
    <property type="entry name" value="NAD(P)-bd_dom_sf"/>
</dbReference>
<name>A0A813KZ85_POLGL</name>
<dbReference type="EMBL" id="CAJNNW010032411">
    <property type="protein sequence ID" value="CAE8712873.1"/>
    <property type="molecule type" value="Genomic_DNA"/>
</dbReference>
<comment type="caution">
    <text evidence="4">The sequence shown here is derived from an EMBL/GenBank/DDBJ whole genome shotgun (WGS) entry which is preliminary data.</text>
</comment>
<dbReference type="GO" id="GO:0004074">
    <property type="term" value="F:biliverdin reductase [NAD(P)H] activity"/>
    <property type="evidence" value="ECO:0007669"/>
    <property type="project" value="TreeGrafter"/>
</dbReference>
<protein>
    <recommendedName>
        <fullName evidence="2">NAD(P)-binding domain-containing protein</fullName>
    </recommendedName>
</protein>
<gene>
    <name evidence="3" type="ORF">PGLA1383_LOCUS54406</name>
    <name evidence="4" type="ORF">PGLA2088_LOCUS37221</name>
</gene>
<organism evidence="4 5">
    <name type="scientific">Polarella glacialis</name>
    <name type="common">Dinoflagellate</name>
    <dbReference type="NCBI Taxonomy" id="89957"/>
    <lineage>
        <taxon>Eukaryota</taxon>
        <taxon>Sar</taxon>
        <taxon>Alveolata</taxon>
        <taxon>Dinophyceae</taxon>
        <taxon>Suessiales</taxon>
        <taxon>Suessiaceae</taxon>
        <taxon>Polarella</taxon>
    </lineage>
</organism>
<evidence type="ECO:0000313" key="5">
    <source>
        <dbReference type="Proteomes" id="UP000626109"/>
    </source>
</evidence>
<dbReference type="GO" id="GO:0042602">
    <property type="term" value="F:riboflavin reductase (NADPH) activity"/>
    <property type="evidence" value="ECO:0007669"/>
    <property type="project" value="TreeGrafter"/>
</dbReference>
<feature type="domain" description="NAD(P)-binding" evidence="2">
    <location>
        <begin position="68"/>
        <end position="266"/>
    </location>
</feature>
<dbReference type="Pfam" id="PF13460">
    <property type="entry name" value="NAD_binding_10"/>
    <property type="match status" value="1"/>
</dbReference>
<dbReference type="PANTHER" id="PTHR43355:SF2">
    <property type="entry name" value="FLAVIN REDUCTASE (NADPH)"/>
    <property type="match status" value="1"/>
</dbReference>
<dbReference type="OrthoDB" id="419598at2759"/>
<proteinExistence type="predicted"/>
<feature type="chain" id="PRO_5035596236" description="NAD(P)-binding domain-containing protein" evidence="1">
    <location>
        <begin position="22"/>
        <end position="287"/>
    </location>
</feature>
<dbReference type="EMBL" id="CAJNNV010032233">
    <property type="protein sequence ID" value="CAE8639361.1"/>
    <property type="molecule type" value="Genomic_DNA"/>
</dbReference>
<evidence type="ECO:0000256" key="1">
    <source>
        <dbReference type="SAM" id="SignalP"/>
    </source>
</evidence>
<keyword evidence="1" id="KW-0732">Signal</keyword>
<evidence type="ECO:0000313" key="6">
    <source>
        <dbReference type="Proteomes" id="UP000654075"/>
    </source>
</evidence>
<dbReference type="SUPFAM" id="SSF51735">
    <property type="entry name" value="NAD(P)-binding Rossmann-fold domains"/>
    <property type="match status" value="1"/>
</dbReference>
<dbReference type="Proteomes" id="UP000654075">
    <property type="component" value="Unassembled WGS sequence"/>
</dbReference>
<keyword evidence="6" id="KW-1185">Reference proteome</keyword>
<dbReference type="PANTHER" id="PTHR43355">
    <property type="entry name" value="FLAVIN REDUCTASE (NADPH)"/>
    <property type="match status" value="1"/>
</dbReference>
<reference evidence="4" key="1">
    <citation type="submission" date="2021-02" db="EMBL/GenBank/DDBJ databases">
        <authorList>
            <person name="Dougan E. K."/>
            <person name="Rhodes N."/>
            <person name="Thang M."/>
            <person name="Chan C."/>
        </authorList>
    </citation>
    <scope>NUCLEOTIDE SEQUENCE</scope>
</reference>
<dbReference type="InterPro" id="IPR051606">
    <property type="entry name" value="Polyketide_Oxido-like"/>
</dbReference>
<dbReference type="InterPro" id="IPR016040">
    <property type="entry name" value="NAD(P)-bd_dom"/>
</dbReference>
<dbReference type="AlphaFoldDB" id="A0A813KZ85"/>
<dbReference type="Gene3D" id="3.40.50.720">
    <property type="entry name" value="NAD(P)-binding Rossmann-like Domain"/>
    <property type="match status" value="1"/>
</dbReference>
<evidence type="ECO:0000313" key="4">
    <source>
        <dbReference type="EMBL" id="CAE8712873.1"/>
    </source>
</evidence>
<evidence type="ECO:0000259" key="2">
    <source>
        <dbReference type="Pfam" id="PF13460"/>
    </source>
</evidence>
<dbReference type="Proteomes" id="UP000626109">
    <property type="component" value="Unassembled WGS sequence"/>
</dbReference>
<accession>A0A813KZ85</accession>